<gene>
    <name evidence="1" type="ORF">MW290_12690</name>
</gene>
<accession>A0ABY4S4W8</accession>
<organism evidence="1 2">
    <name type="scientific">Aquincola tertiaricarbonis</name>
    <dbReference type="NCBI Taxonomy" id="391953"/>
    <lineage>
        <taxon>Bacteria</taxon>
        <taxon>Pseudomonadati</taxon>
        <taxon>Pseudomonadota</taxon>
        <taxon>Betaproteobacteria</taxon>
        <taxon>Burkholderiales</taxon>
        <taxon>Sphaerotilaceae</taxon>
        <taxon>Aquincola</taxon>
    </lineage>
</organism>
<evidence type="ECO:0000313" key="1">
    <source>
        <dbReference type="EMBL" id="URI06753.1"/>
    </source>
</evidence>
<evidence type="ECO:0000313" key="2">
    <source>
        <dbReference type="Proteomes" id="UP001056201"/>
    </source>
</evidence>
<dbReference type="Gene3D" id="3.40.1000.10">
    <property type="entry name" value="Mog1/PsbP, alpha/beta/alpha sandwich"/>
    <property type="match status" value="1"/>
</dbReference>
<dbReference type="InterPro" id="IPR014894">
    <property type="entry name" value="DcrB/EagT6"/>
</dbReference>
<dbReference type="EMBL" id="CP097635">
    <property type="protein sequence ID" value="URI06753.1"/>
    <property type="molecule type" value="Genomic_DNA"/>
</dbReference>
<dbReference type="Pfam" id="PF08786">
    <property type="entry name" value="DcrB"/>
    <property type="match status" value="1"/>
</dbReference>
<sequence>MYTAQDFQCDLPPVQLDRSVNILTVADAATGVPYQIIANRDQLLGTETLQESFARQIKLAQRQTKGFTYKPFTERDNIQGQEPIACIQTEFSQGGKKLHQLQAMVALKKPNVLVLTLSSGAAITDDMRKVWRQMMNTLKT</sequence>
<dbReference type="InterPro" id="IPR016123">
    <property type="entry name" value="Mog1/PsbP_a/b/a-sand"/>
</dbReference>
<name>A0ABY4S4W8_AQUTE</name>
<dbReference type="SUPFAM" id="SSF55724">
    <property type="entry name" value="Mog1p/PsbP-like"/>
    <property type="match status" value="1"/>
</dbReference>
<dbReference type="Proteomes" id="UP001056201">
    <property type="component" value="Chromosome 1"/>
</dbReference>
<protein>
    <submittedName>
        <fullName evidence="1">DUF1795 domain-containing protein</fullName>
    </submittedName>
</protein>
<dbReference type="RefSeq" id="WP_250195016.1">
    <property type="nucleotide sequence ID" value="NZ_CP097635.1"/>
</dbReference>
<proteinExistence type="predicted"/>
<reference evidence="1" key="1">
    <citation type="submission" date="2022-05" db="EMBL/GenBank/DDBJ databases">
        <title>An RpoN-dependent PEP-CTERM gene is involved in floc formation of an Aquincola tertiaricarbonis strain.</title>
        <authorList>
            <person name="Qiu D."/>
            <person name="Xia M."/>
        </authorList>
    </citation>
    <scope>NUCLEOTIDE SEQUENCE</scope>
    <source>
        <strain evidence="1">RN12</strain>
    </source>
</reference>
<keyword evidence="2" id="KW-1185">Reference proteome</keyword>